<keyword evidence="8" id="KW-1185">Reference proteome</keyword>
<keyword evidence="1" id="KW-0489">Methyltransferase</keyword>
<evidence type="ECO:0000313" key="7">
    <source>
        <dbReference type="EMBL" id="KAK1431449.1"/>
    </source>
</evidence>
<dbReference type="InterPro" id="IPR012967">
    <property type="entry name" value="COMT_dimerisation"/>
</dbReference>
<evidence type="ECO:0000256" key="2">
    <source>
        <dbReference type="ARBA" id="ARBA00022679"/>
    </source>
</evidence>
<comment type="caution">
    <text evidence="7">The sequence shown here is derived from an EMBL/GenBank/DDBJ whole genome shotgun (WGS) entry which is preliminary data.</text>
</comment>
<proteinExistence type="inferred from homology"/>
<dbReference type="InterPro" id="IPR001077">
    <property type="entry name" value="COMT_C"/>
</dbReference>
<dbReference type="GO" id="GO:0008757">
    <property type="term" value="F:S-adenosylmethionine-dependent methyltransferase activity"/>
    <property type="evidence" value="ECO:0007669"/>
    <property type="project" value="UniProtKB-ARBA"/>
</dbReference>
<dbReference type="EMBL" id="JAUHHV010000002">
    <property type="protein sequence ID" value="KAK1431449.1"/>
    <property type="molecule type" value="Genomic_DNA"/>
</dbReference>
<reference evidence="7" key="1">
    <citation type="journal article" date="2023" name="bioRxiv">
        <title>Improved chromosome-level genome assembly for marigold (Tagetes erecta).</title>
        <authorList>
            <person name="Jiang F."/>
            <person name="Yuan L."/>
            <person name="Wang S."/>
            <person name="Wang H."/>
            <person name="Xu D."/>
            <person name="Wang A."/>
            <person name="Fan W."/>
        </authorList>
    </citation>
    <scope>NUCLEOTIDE SEQUENCE</scope>
    <source>
        <strain evidence="7">WSJ</strain>
        <tissue evidence="7">Leaf</tissue>
    </source>
</reference>
<dbReference type="GO" id="GO:0009805">
    <property type="term" value="P:coumarin biosynthetic process"/>
    <property type="evidence" value="ECO:0007669"/>
    <property type="project" value="UniProtKB-ARBA"/>
</dbReference>
<dbReference type="GO" id="GO:0046983">
    <property type="term" value="F:protein dimerization activity"/>
    <property type="evidence" value="ECO:0007669"/>
    <property type="project" value="InterPro"/>
</dbReference>
<evidence type="ECO:0000256" key="4">
    <source>
        <dbReference type="ARBA" id="ARBA00034481"/>
    </source>
</evidence>
<dbReference type="InterPro" id="IPR036388">
    <property type="entry name" value="WH-like_DNA-bd_sf"/>
</dbReference>
<dbReference type="CDD" id="cd02440">
    <property type="entry name" value="AdoMet_MTases"/>
    <property type="match status" value="1"/>
</dbReference>
<dbReference type="GO" id="GO:0008171">
    <property type="term" value="F:O-methyltransferase activity"/>
    <property type="evidence" value="ECO:0007669"/>
    <property type="project" value="InterPro"/>
</dbReference>
<evidence type="ECO:0000313" key="8">
    <source>
        <dbReference type="Proteomes" id="UP001229421"/>
    </source>
</evidence>
<accession>A0AAD8P404</accession>
<dbReference type="FunFam" id="1.10.10.10:FF:000357">
    <property type="entry name" value="Caffeic acid 3-O-methyltransferase"/>
    <property type="match status" value="1"/>
</dbReference>
<dbReference type="Proteomes" id="UP001229421">
    <property type="component" value="Unassembled WGS sequence"/>
</dbReference>
<evidence type="ECO:0000259" key="6">
    <source>
        <dbReference type="Pfam" id="PF08100"/>
    </source>
</evidence>
<gene>
    <name evidence="7" type="ORF">QVD17_07908</name>
</gene>
<dbReference type="SUPFAM" id="SSF46785">
    <property type="entry name" value="Winged helix' DNA-binding domain"/>
    <property type="match status" value="1"/>
</dbReference>
<dbReference type="FunFam" id="3.40.50.150:FF:000061">
    <property type="entry name" value="Caffeic acid O-methyltransferase"/>
    <property type="match status" value="1"/>
</dbReference>
<dbReference type="InterPro" id="IPR029063">
    <property type="entry name" value="SAM-dependent_MTases_sf"/>
</dbReference>
<protein>
    <submittedName>
        <fullName evidence="7">Uncharacterized protein</fullName>
    </submittedName>
</protein>
<comment type="similarity">
    <text evidence="4">Belongs to the class I-like SAM-binding methyltransferase superfamily. Cation-independent O-methyltransferase family. COMT subfamily.</text>
</comment>
<name>A0AAD8P404_TARER</name>
<dbReference type="InterPro" id="IPR036390">
    <property type="entry name" value="WH_DNA-bd_sf"/>
</dbReference>
<dbReference type="Pfam" id="PF00891">
    <property type="entry name" value="Methyltransf_2"/>
    <property type="match status" value="1"/>
</dbReference>
<dbReference type="GO" id="GO:0032259">
    <property type="term" value="P:methylation"/>
    <property type="evidence" value="ECO:0007669"/>
    <property type="project" value="UniProtKB-KW"/>
</dbReference>
<feature type="domain" description="O-methyltransferase C-terminal" evidence="5">
    <location>
        <begin position="127"/>
        <end position="332"/>
    </location>
</feature>
<evidence type="ECO:0000256" key="3">
    <source>
        <dbReference type="ARBA" id="ARBA00022691"/>
    </source>
</evidence>
<dbReference type="PANTHER" id="PTHR11746">
    <property type="entry name" value="O-METHYLTRANSFERASE"/>
    <property type="match status" value="1"/>
</dbReference>
<dbReference type="Pfam" id="PF08100">
    <property type="entry name" value="Dimerisation"/>
    <property type="match status" value="1"/>
</dbReference>
<evidence type="ECO:0000259" key="5">
    <source>
        <dbReference type="Pfam" id="PF00891"/>
    </source>
</evidence>
<evidence type="ECO:0000256" key="1">
    <source>
        <dbReference type="ARBA" id="ARBA00022603"/>
    </source>
</evidence>
<feature type="domain" description="O-methyltransferase dimerisation" evidence="6">
    <location>
        <begin position="12"/>
        <end position="103"/>
    </location>
</feature>
<sequence length="445" mass="49821">MSSNEEHFTYAMELVYSTSLPMVLLSTIKLKVLEAIAEVGPDAQLSGHDIASRLSIPNKDAPDMLDRMLRLLASHSIVTCTEEVHESTPIRMYGLTPVAKYFIPNEDGASLSPLLQLLLDKTLIDSWYALEDSVRTGGIPFVKVHGVQPFEYPPLDAKFSEVFNNAMVNHTTIVMNEILKHYRGFDNLKRVVDVGGGLGINLNMIVSKYPTIKGVNFDLPHVTQHAPIYQGIEHVGGDMFIEVPHGDAIFMKWILHDWSDDYCVKLLKNCYKALPDNGKVIIVEVILPFLPDTSSSVRVNTYLDAVMMTQLPGGRERSEEEFLALAKCAGFEGIRKKCVVCNFWVMEFFKLSLFVLDLKASLVEDSSLKISSLLPSVALNPKPLKDHVSGRLVDIEYKHVACTKYDSWEQVKSIEAIEGFKVFEFVEELNHGLVDSHSMDLTIGK</sequence>
<keyword evidence="3" id="KW-0949">S-adenosyl-L-methionine</keyword>
<keyword evidence="2" id="KW-0808">Transferase</keyword>
<dbReference type="AlphaFoldDB" id="A0AAD8P404"/>
<dbReference type="Gene3D" id="1.10.10.10">
    <property type="entry name" value="Winged helix-like DNA-binding domain superfamily/Winged helix DNA-binding domain"/>
    <property type="match status" value="1"/>
</dbReference>
<dbReference type="InterPro" id="IPR016461">
    <property type="entry name" value="COMT-like"/>
</dbReference>
<dbReference type="PROSITE" id="PS51683">
    <property type="entry name" value="SAM_OMT_II"/>
    <property type="match status" value="1"/>
</dbReference>
<organism evidence="7 8">
    <name type="scientific">Tagetes erecta</name>
    <name type="common">African marigold</name>
    <dbReference type="NCBI Taxonomy" id="13708"/>
    <lineage>
        <taxon>Eukaryota</taxon>
        <taxon>Viridiplantae</taxon>
        <taxon>Streptophyta</taxon>
        <taxon>Embryophyta</taxon>
        <taxon>Tracheophyta</taxon>
        <taxon>Spermatophyta</taxon>
        <taxon>Magnoliopsida</taxon>
        <taxon>eudicotyledons</taxon>
        <taxon>Gunneridae</taxon>
        <taxon>Pentapetalae</taxon>
        <taxon>asterids</taxon>
        <taxon>campanulids</taxon>
        <taxon>Asterales</taxon>
        <taxon>Asteraceae</taxon>
        <taxon>Asteroideae</taxon>
        <taxon>Heliantheae alliance</taxon>
        <taxon>Tageteae</taxon>
        <taxon>Tagetes</taxon>
    </lineage>
</organism>
<dbReference type="Gene3D" id="3.40.50.150">
    <property type="entry name" value="Vaccinia Virus protein VP39"/>
    <property type="match status" value="1"/>
</dbReference>
<dbReference type="SUPFAM" id="SSF53335">
    <property type="entry name" value="S-adenosyl-L-methionine-dependent methyltransferases"/>
    <property type="match status" value="1"/>
</dbReference>